<dbReference type="Proteomes" id="UP000297729">
    <property type="component" value="Unassembled WGS sequence"/>
</dbReference>
<sequence length="127" mass="14324">MNLLTNLSIGKRLLCGFALILLCALTAVGVSISRLNAVADASRELLDEPLATERMVTDWYRIIYAGIRRNIAIVRNNDSSLAEFFAKEVADSTIESVELQKRIEPHIDTPQEQELWQQLLAARENLR</sequence>
<keyword evidence="2" id="KW-1185">Reference proteome</keyword>
<comment type="caution">
    <text evidence="1">The sequence shown here is derived from an EMBL/GenBank/DDBJ whole genome shotgun (WGS) entry which is preliminary data.</text>
</comment>
<dbReference type="AlphaFoldDB" id="A0A4Y9S5N0"/>
<dbReference type="OrthoDB" id="9994489at2"/>
<gene>
    <name evidence="1" type="ORF">E4L98_22570</name>
</gene>
<accession>A0A4Y9S5N0</accession>
<dbReference type="InterPro" id="IPR047347">
    <property type="entry name" value="YvaQ-like_sensor"/>
</dbReference>
<organism evidence="1 2">
    <name type="scientific">Duganella callida</name>
    <dbReference type="NCBI Taxonomy" id="2561932"/>
    <lineage>
        <taxon>Bacteria</taxon>
        <taxon>Pseudomonadati</taxon>
        <taxon>Pseudomonadota</taxon>
        <taxon>Betaproteobacteria</taxon>
        <taxon>Burkholderiales</taxon>
        <taxon>Oxalobacteraceae</taxon>
        <taxon>Telluria group</taxon>
        <taxon>Duganella</taxon>
    </lineage>
</organism>
<dbReference type="EMBL" id="SPVG01000226">
    <property type="protein sequence ID" value="TFW16671.1"/>
    <property type="molecule type" value="Genomic_DNA"/>
</dbReference>
<dbReference type="RefSeq" id="WP_135203793.1">
    <property type="nucleotide sequence ID" value="NZ_SPVG01000226.1"/>
</dbReference>
<proteinExistence type="predicted"/>
<reference evidence="1 2" key="1">
    <citation type="submission" date="2019-03" db="EMBL/GenBank/DDBJ databases">
        <title>Draft Genome Sequence of Duganella callidus sp. nov., a Novel Duganella Species Isolated from Cultivated Soil.</title>
        <authorList>
            <person name="Raths R."/>
            <person name="Peta V."/>
            <person name="Bucking H."/>
        </authorList>
    </citation>
    <scope>NUCLEOTIDE SEQUENCE [LARGE SCALE GENOMIC DNA]</scope>
    <source>
        <strain evidence="1 2">DN04</strain>
    </source>
</reference>
<evidence type="ECO:0000313" key="1">
    <source>
        <dbReference type="EMBL" id="TFW16671.1"/>
    </source>
</evidence>
<evidence type="ECO:0008006" key="3">
    <source>
        <dbReference type="Google" id="ProtNLM"/>
    </source>
</evidence>
<dbReference type="CDD" id="cd19411">
    <property type="entry name" value="MCP2201-like_sensor"/>
    <property type="match status" value="1"/>
</dbReference>
<protein>
    <recommendedName>
        <fullName evidence="3">Chemotaxis methyl-accepting receptor HlyB-like 4HB MCP domain-containing protein</fullName>
    </recommendedName>
</protein>
<evidence type="ECO:0000313" key="2">
    <source>
        <dbReference type="Proteomes" id="UP000297729"/>
    </source>
</evidence>
<name>A0A4Y9S5N0_9BURK</name>